<dbReference type="GO" id="GO:0005509">
    <property type="term" value="F:calcium ion binding"/>
    <property type="evidence" value="ECO:0007669"/>
    <property type="project" value="InterPro"/>
</dbReference>
<feature type="region of interest" description="Disordered" evidence="4">
    <location>
        <begin position="890"/>
        <end position="915"/>
    </location>
</feature>
<dbReference type="FunFam" id="1.10.238.10:FF:000055">
    <property type="entry name" value="Intersectin-1 isoform 1"/>
    <property type="match status" value="1"/>
</dbReference>
<dbReference type="PANTHER" id="PTHR11216:SF170">
    <property type="entry name" value="DYNAMIN ASSOCIATED PROTEIN 160, ISOFORM D"/>
    <property type="match status" value="1"/>
</dbReference>
<dbReference type="GO" id="GO:0005737">
    <property type="term" value="C:cytoplasm"/>
    <property type="evidence" value="ECO:0007669"/>
    <property type="project" value="TreeGrafter"/>
</dbReference>
<evidence type="ECO:0000256" key="4">
    <source>
        <dbReference type="SAM" id="MobiDB-lite"/>
    </source>
</evidence>
<evidence type="ECO:0000259" key="7">
    <source>
        <dbReference type="PROSITE" id="PS50222"/>
    </source>
</evidence>
<evidence type="ECO:0000259" key="6">
    <source>
        <dbReference type="PROSITE" id="PS50031"/>
    </source>
</evidence>
<feature type="compositionally biased region" description="Basic and acidic residues" evidence="4">
    <location>
        <begin position="615"/>
        <end position="661"/>
    </location>
</feature>
<dbReference type="PROSITE" id="PS50002">
    <property type="entry name" value="SH3"/>
    <property type="match status" value="4"/>
</dbReference>
<reference evidence="8" key="1">
    <citation type="submission" date="2021-04" db="EMBL/GenBank/DDBJ databases">
        <authorList>
            <person name="Tunstrom K."/>
        </authorList>
    </citation>
    <scope>NUCLEOTIDE SEQUENCE</scope>
</reference>
<dbReference type="CDD" id="cd11839">
    <property type="entry name" value="SH3_Intersectin_4"/>
    <property type="match status" value="1"/>
</dbReference>
<dbReference type="GO" id="GO:0150007">
    <property type="term" value="P:clathrin-dependent synaptic vesicle endocytosis"/>
    <property type="evidence" value="ECO:0007669"/>
    <property type="project" value="TreeGrafter"/>
</dbReference>
<gene>
    <name evidence="8" type="ORF">PAPOLLO_LOCUS10080</name>
</gene>
<dbReference type="SMART" id="SM00054">
    <property type="entry name" value="EFh"/>
    <property type="match status" value="2"/>
</dbReference>
<dbReference type="FunFam" id="2.30.30.40:FF:000072">
    <property type="entry name" value="Unconventional Myosin IB"/>
    <property type="match status" value="1"/>
</dbReference>
<feature type="region of interest" description="Disordered" evidence="4">
    <location>
        <begin position="1131"/>
        <end position="1207"/>
    </location>
</feature>
<keyword evidence="9" id="KW-1185">Reference proteome</keyword>
<dbReference type="Pfam" id="PF07653">
    <property type="entry name" value="SH3_2"/>
    <property type="match status" value="1"/>
</dbReference>
<dbReference type="Pfam" id="PF00018">
    <property type="entry name" value="SH3_1"/>
    <property type="match status" value="1"/>
</dbReference>
<feature type="domain" description="SH3" evidence="5">
    <location>
        <begin position="1030"/>
        <end position="1088"/>
    </location>
</feature>
<evidence type="ECO:0000256" key="1">
    <source>
        <dbReference type="ARBA" id="ARBA00022443"/>
    </source>
</evidence>
<dbReference type="CDD" id="cd00052">
    <property type="entry name" value="EH"/>
    <property type="match status" value="2"/>
</dbReference>
<dbReference type="InterPro" id="IPR018247">
    <property type="entry name" value="EF_Hand_1_Ca_BS"/>
</dbReference>
<organism evidence="8 9">
    <name type="scientific">Parnassius apollo</name>
    <name type="common">Apollo butterfly</name>
    <name type="synonym">Papilio apollo</name>
    <dbReference type="NCBI Taxonomy" id="110799"/>
    <lineage>
        <taxon>Eukaryota</taxon>
        <taxon>Metazoa</taxon>
        <taxon>Ecdysozoa</taxon>
        <taxon>Arthropoda</taxon>
        <taxon>Hexapoda</taxon>
        <taxon>Insecta</taxon>
        <taxon>Pterygota</taxon>
        <taxon>Neoptera</taxon>
        <taxon>Endopterygota</taxon>
        <taxon>Lepidoptera</taxon>
        <taxon>Glossata</taxon>
        <taxon>Ditrysia</taxon>
        <taxon>Papilionoidea</taxon>
        <taxon>Papilionidae</taxon>
        <taxon>Parnassiinae</taxon>
        <taxon>Parnassini</taxon>
        <taxon>Parnassius</taxon>
        <taxon>Parnassius</taxon>
    </lineage>
</organism>
<feature type="domain" description="EF-hand" evidence="7">
    <location>
        <begin position="61"/>
        <end position="96"/>
    </location>
</feature>
<feature type="domain" description="SH3" evidence="5">
    <location>
        <begin position="927"/>
        <end position="990"/>
    </location>
</feature>
<feature type="region of interest" description="Disordered" evidence="4">
    <location>
        <begin position="427"/>
        <end position="454"/>
    </location>
</feature>
<dbReference type="GO" id="GO:0097708">
    <property type="term" value="C:intracellular vesicle"/>
    <property type="evidence" value="ECO:0007669"/>
    <property type="project" value="TreeGrafter"/>
</dbReference>
<dbReference type="Proteomes" id="UP000691718">
    <property type="component" value="Unassembled WGS sequence"/>
</dbReference>
<dbReference type="PANTHER" id="PTHR11216">
    <property type="entry name" value="EH DOMAIN"/>
    <property type="match status" value="1"/>
</dbReference>
<dbReference type="Pfam" id="PF12763">
    <property type="entry name" value="EH"/>
    <property type="match status" value="2"/>
</dbReference>
<evidence type="ECO:0000313" key="9">
    <source>
        <dbReference type="Proteomes" id="UP000691718"/>
    </source>
</evidence>
<feature type="compositionally biased region" description="Low complexity" evidence="4">
    <location>
        <begin position="427"/>
        <end position="436"/>
    </location>
</feature>
<sequence>MGALYILVQDQQATETKMVGDPWVIQPHENAKFGEHFRALGPVNGTLTGEQAKRFMLQSQLPPPVLGQIWSLADLNADGKLDFQEFSIACKIINLKLHGIEVPKVLPPSLLASLSPQVGVNKIAPPAKPPIPPMPTMPPQRPLISGLPTTTQPMPSNNQSLLDDFGSQPLINTGPTISQTTPLVQPLVPPSKPIPTSTVPDLISGVKPPQTQPLVGPPLVPSSQPLIGSAPPITQSLINSQPLISQSQPLIPSSQPLISQPLIGGTQPLISASQPLIGGAQPLIGGSQPLIGGNQPLVGGTQPLVGGTQPLVGGTQPLVGGTQPLGGGTQPLVGGTQSLIGGTQPLIGGTQPLTGQTQPLIPSSQPLTGTSQPLIPSSQPLIGSTPPLIPSMPQQIPSQVAQPLISTAPLIPPTRPTVPAAQPLVGPSPLVPSSQPQPLPTGTTVGSLISSPPKTGVNTVADSVLSQPVTSTPITAVKSDSFSKPGSLVGSPSEPPMGVLTPPPSVEWGIPQPQKLKYTQLFNATDRAKTGRVSGAAARALMLQSRLPQHALAQIWALADLDADGKLGCEEFVLAMYLCERATHGDPIPAKLPLELIPPTFRRESVTSTSSAQSYEERRRENMARGQAELERRRSQLADAHMKEKVSLAERERKEREEAEKKEKLRLEALKREQEELQRKQKEEQEKREAARKEMERQCQLEWEKKRTRELEALRAEEQAKVLALKARSASLAASLGTANQRASNLAKSIRDTRTSVAAAKCTIDGMRSDRDASMAEMQQLKAKVKELNAKQIALNKEKAELEAKAKASEGAGEDGKLNMMEITLKQLRDKVEAAKALVETKKSDLESNQKQLSELTASVSQLGDKCERVWRLYEEKKKEFVEKRSTAPAEQAWNADSEWASNEDAWGGDSWGDATHTTATEAVATSTVPRWRCVYEFTARTADELSLQPGDLVSEAIAPRADAEPGWRWGTARGQSGWFPESYVEDINAASAYTEAFETMETKTQLEGIAEVPEAEISTDLSGAMPVAEGGDFYIAAYPYVSSEPGDLTFEAGERIEVLRRDGDWWTGRIGTRSGIFPSNYVTKDTITSGNEPISTIPEAAEPLPEAEAVFPTSTASEAPVALVSEAPTDFSAVPTSPPIQETKSSTPISSEVASITEQAGAAASGRTSSVSRRDSTRESGRDSARDSGRDSARDSGRDSVTGRRKNEIAQAIASYTATSSEQLSLQKGQLLVVRKKADSGWWEGELQAKGRNRQIGWFPASYVKVLQSTGRASGRTTPVLSKMDTVPSETVIDKVIALYPYTAQNADELSFEKDDIIAVTDRSQDPAWWQGELRGMTGLFPSNYVTKLVN</sequence>
<feature type="compositionally biased region" description="Polar residues" evidence="4">
    <location>
        <begin position="441"/>
        <end position="454"/>
    </location>
</feature>
<accession>A0A8S3WT54</accession>
<dbReference type="GO" id="GO:0060090">
    <property type="term" value="F:molecular adaptor activity"/>
    <property type="evidence" value="ECO:0007669"/>
    <property type="project" value="TreeGrafter"/>
</dbReference>
<proteinExistence type="predicted"/>
<feature type="region of interest" description="Disordered" evidence="4">
    <location>
        <begin position="476"/>
        <end position="498"/>
    </location>
</feature>
<name>A0A8S3WT54_PARAO</name>
<feature type="compositionally biased region" description="Polar residues" evidence="4">
    <location>
        <begin position="1140"/>
        <end position="1159"/>
    </location>
</feature>
<comment type="caution">
    <text evidence="8">The sequence shown here is derived from an EMBL/GenBank/DDBJ whole genome shotgun (WGS) entry which is preliminary data.</text>
</comment>
<feature type="coiled-coil region" evidence="3">
    <location>
        <begin position="764"/>
        <end position="849"/>
    </location>
</feature>
<dbReference type="PROSITE" id="PS00018">
    <property type="entry name" value="EF_HAND_1"/>
    <property type="match status" value="2"/>
</dbReference>
<dbReference type="InterPro" id="IPR000261">
    <property type="entry name" value="EH_dom"/>
</dbReference>
<evidence type="ECO:0000313" key="8">
    <source>
        <dbReference type="EMBL" id="CAG4980592.1"/>
    </source>
</evidence>
<feature type="domain" description="EH" evidence="6">
    <location>
        <begin position="29"/>
        <end position="117"/>
    </location>
</feature>
<feature type="domain" description="EH" evidence="6">
    <location>
        <begin position="514"/>
        <end position="603"/>
    </location>
</feature>
<dbReference type="SMART" id="SM00027">
    <property type="entry name" value="EH"/>
    <property type="match status" value="2"/>
</dbReference>
<dbReference type="GO" id="GO:0042734">
    <property type="term" value="C:presynaptic membrane"/>
    <property type="evidence" value="ECO:0007669"/>
    <property type="project" value="TreeGrafter"/>
</dbReference>
<feature type="domain" description="SH3" evidence="5">
    <location>
        <begin position="1292"/>
        <end position="1352"/>
    </location>
</feature>
<dbReference type="InterPro" id="IPR001452">
    <property type="entry name" value="SH3_domain"/>
</dbReference>
<dbReference type="PROSITE" id="PS50222">
    <property type="entry name" value="EF_HAND_2"/>
    <property type="match status" value="2"/>
</dbReference>
<dbReference type="SMART" id="SM00326">
    <property type="entry name" value="SH3"/>
    <property type="match status" value="4"/>
</dbReference>
<dbReference type="Pfam" id="PF14604">
    <property type="entry name" value="SH3_9"/>
    <property type="match status" value="2"/>
</dbReference>
<feature type="compositionally biased region" description="Basic and acidic residues" evidence="4">
    <location>
        <begin position="1173"/>
        <end position="1207"/>
    </location>
</feature>
<feature type="domain" description="EF-hand" evidence="7">
    <location>
        <begin position="547"/>
        <end position="582"/>
    </location>
</feature>
<keyword evidence="3" id="KW-0175">Coiled coil</keyword>
<evidence type="ECO:0000256" key="2">
    <source>
        <dbReference type="PROSITE-ProRule" id="PRU00192"/>
    </source>
</evidence>
<feature type="domain" description="SH3" evidence="5">
    <location>
        <begin position="1206"/>
        <end position="1270"/>
    </location>
</feature>
<feature type="region of interest" description="Disordered" evidence="4">
    <location>
        <begin position="602"/>
        <end position="661"/>
    </location>
</feature>
<dbReference type="InterPro" id="IPR002048">
    <property type="entry name" value="EF_hand_dom"/>
</dbReference>
<protein>
    <submittedName>
        <fullName evidence="8">(apollo) hypothetical protein</fullName>
    </submittedName>
</protein>
<dbReference type="PROSITE" id="PS50031">
    <property type="entry name" value="EH"/>
    <property type="match status" value="2"/>
</dbReference>
<dbReference type="OrthoDB" id="207120at2759"/>
<dbReference type="EMBL" id="CAJQZP010000714">
    <property type="protein sequence ID" value="CAG4980592.1"/>
    <property type="molecule type" value="Genomic_DNA"/>
</dbReference>
<keyword evidence="1 2" id="KW-0728">SH3 domain</keyword>
<evidence type="ECO:0000256" key="3">
    <source>
        <dbReference type="SAM" id="Coils"/>
    </source>
</evidence>
<evidence type="ECO:0000259" key="5">
    <source>
        <dbReference type="PROSITE" id="PS50002"/>
    </source>
</evidence>